<reference evidence="10 11" key="1">
    <citation type="submission" date="2016-10" db="EMBL/GenBank/DDBJ databases">
        <authorList>
            <person name="de Groot N.N."/>
        </authorList>
    </citation>
    <scope>NUCLEOTIDE SEQUENCE [LARGE SCALE GENOMIC DNA]</scope>
    <source>
        <strain evidence="10 11">CPCC 202808</strain>
    </source>
</reference>
<feature type="transmembrane region" description="Helical" evidence="7">
    <location>
        <begin position="215"/>
        <end position="236"/>
    </location>
</feature>
<evidence type="ECO:0000256" key="7">
    <source>
        <dbReference type="RuleBase" id="RU363032"/>
    </source>
</evidence>
<accession>A0A1I3A622</accession>
<evidence type="ECO:0000256" key="5">
    <source>
        <dbReference type="ARBA" id="ARBA00022989"/>
    </source>
</evidence>
<evidence type="ECO:0000259" key="8">
    <source>
        <dbReference type="PROSITE" id="PS50928"/>
    </source>
</evidence>
<dbReference type="STRING" id="504797.SAMN05421678_11867"/>
<evidence type="ECO:0000256" key="2">
    <source>
        <dbReference type="ARBA" id="ARBA00022448"/>
    </source>
</evidence>
<dbReference type="SUPFAM" id="SSF161098">
    <property type="entry name" value="MetI-like"/>
    <property type="match status" value="1"/>
</dbReference>
<sequence length="308" mass="34088">MAEATLARRTPGRRRPALAGFAFSSPWIIGLVVFMAGPILVSLYYSFTEFNLFQSPRWVGLDNYATLVKDPKFLGSVFNTAYLAVIGVPLGLAFALLVALALNFPVRGQPLYRAIVYLPAIVPVVTASYLWRWVFNAQYGYLNQVIGRIGLPQPNWLADPVWTKPAVLLITWWGIGATAVIYLAALKQVPQQLYEAAAVDGANGWQRFWYVTWPALTPVTLFQLVMGVIAALQIFAPTYLLTQSRGNAANGGPGDSLLTYTMHLFHNAFVFLKMGQAAAMAWILFLVIGLLTSLILLTSRRWVHYGSE</sequence>
<dbReference type="PANTHER" id="PTHR30193:SF1">
    <property type="entry name" value="ABC TRANSPORTER PERMEASE PROTEIN YESP-RELATED"/>
    <property type="match status" value="1"/>
</dbReference>
<name>A0A1I3A622_9ACTN</name>
<dbReference type="Proteomes" id="UP000199052">
    <property type="component" value="Unassembled WGS sequence"/>
</dbReference>
<keyword evidence="12" id="KW-1185">Reference proteome</keyword>
<dbReference type="PANTHER" id="PTHR30193">
    <property type="entry name" value="ABC TRANSPORTER PERMEASE PROTEIN"/>
    <property type="match status" value="1"/>
</dbReference>
<keyword evidence="10" id="KW-0762">Sugar transport</keyword>
<evidence type="ECO:0000313" key="9">
    <source>
        <dbReference type="EMBL" id="NYH85319.1"/>
    </source>
</evidence>
<keyword evidence="5 7" id="KW-1133">Transmembrane helix</keyword>
<dbReference type="AlphaFoldDB" id="A0A1I3A622"/>
<evidence type="ECO:0000313" key="10">
    <source>
        <dbReference type="EMBL" id="SFH45563.1"/>
    </source>
</evidence>
<feature type="domain" description="ABC transmembrane type-1" evidence="8">
    <location>
        <begin position="77"/>
        <end position="295"/>
    </location>
</feature>
<comment type="subcellular location">
    <subcellularLocation>
        <location evidence="1 7">Cell membrane</location>
        <topology evidence="1 7">Multi-pass membrane protein</topology>
    </subcellularLocation>
</comment>
<feature type="transmembrane region" description="Helical" evidence="7">
    <location>
        <begin position="21"/>
        <end position="47"/>
    </location>
</feature>
<feature type="transmembrane region" description="Helical" evidence="7">
    <location>
        <begin position="166"/>
        <end position="185"/>
    </location>
</feature>
<keyword evidence="6 7" id="KW-0472">Membrane</keyword>
<keyword evidence="4 7" id="KW-0812">Transmembrane</keyword>
<dbReference type="GO" id="GO:0005886">
    <property type="term" value="C:plasma membrane"/>
    <property type="evidence" value="ECO:0007669"/>
    <property type="project" value="UniProtKB-SubCell"/>
</dbReference>
<dbReference type="OrthoDB" id="9804439at2"/>
<evidence type="ECO:0000256" key="1">
    <source>
        <dbReference type="ARBA" id="ARBA00004651"/>
    </source>
</evidence>
<dbReference type="PROSITE" id="PS50928">
    <property type="entry name" value="ABC_TM1"/>
    <property type="match status" value="1"/>
</dbReference>
<evidence type="ECO:0000256" key="4">
    <source>
        <dbReference type="ARBA" id="ARBA00022692"/>
    </source>
</evidence>
<protein>
    <submittedName>
        <fullName evidence="10">Multiple sugar transport system permease protein</fullName>
    </submittedName>
</protein>
<dbReference type="EMBL" id="JACBZA010000001">
    <property type="protein sequence ID" value="NYH85319.1"/>
    <property type="molecule type" value="Genomic_DNA"/>
</dbReference>
<organism evidence="10 11">
    <name type="scientific">Actinopolymorpha cephalotaxi</name>
    <dbReference type="NCBI Taxonomy" id="504797"/>
    <lineage>
        <taxon>Bacteria</taxon>
        <taxon>Bacillati</taxon>
        <taxon>Actinomycetota</taxon>
        <taxon>Actinomycetes</taxon>
        <taxon>Propionibacteriales</taxon>
        <taxon>Actinopolymorphaceae</taxon>
        <taxon>Actinopolymorpha</taxon>
    </lineage>
</organism>
<dbReference type="Pfam" id="PF00528">
    <property type="entry name" value="BPD_transp_1"/>
    <property type="match status" value="1"/>
</dbReference>
<comment type="similarity">
    <text evidence="7">Belongs to the binding-protein-dependent transport system permease family.</text>
</comment>
<gene>
    <name evidence="9" type="ORF">FHR37_004170</name>
    <name evidence="10" type="ORF">SAMN05421678_11867</name>
</gene>
<dbReference type="InterPro" id="IPR000515">
    <property type="entry name" value="MetI-like"/>
</dbReference>
<dbReference type="RefSeq" id="WP_092888291.1">
    <property type="nucleotide sequence ID" value="NZ_FOOI01000018.1"/>
</dbReference>
<dbReference type="InterPro" id="IPR051393">
    <property type="entry name" value="ABC_transporter_permease"/>
</dbReference>
<feature type="transmembrane region" description="Helical" evidence="7">
    <location>
        <begin position="114"/>
        <end position="134"/>
    </location>
</feature>
<feature type="transmembrane region" description="Helical" evidence="7">
    <location>
        <begin position="81"/>
        <end position="102"/>
    </location>
</feature>
<dbReference type="GO" id="GO:0055085">
    <property type="term" value="P:transmembrane transport"/>
    <property type="evidence" value="ECO:0007669"/>
    <property type="project" value="InterPro"/>
</dbReference>
<dbReference type="EMBL" id="FOOI01000018">
    <property type="protein sequence ID" value="SFH45563.1"/>
    <property type="molecule type" value="Genomic_DNA"/>
</dbReference>
<dbReference type="CDD" id="cd06261">
    <property type="entry name" value="TM_PBP2"/>
    <property type="match status" value="1"/>
</dbReference>
<reference evidence="9 12" key="2">
    <citation type="submission" date="2020-07" db="EMBL/GenBank/DDBJ databases">
        <title>Sequencing the genomes of 1000 actinobacteria strains.</title>
        <authorList>
            <person name="Klenk H.-P."/>
        </authorList>
    </citation>
    <scope>NUCLEOTIDE SEQUENCE [LARGE SCALE GENOMIC DNA]</scope>
    <source>
        <strain evidence="9 12">DSM 45117</strain>
    </source>
</reference>
<dbReference type="Gene3D" id="1.10.3720.10">
    <property type="entry name" value="MetI-like"/>
    <property type="match status" value="1"/>
</dbReference>
<dbReference type="InterPro" id="IPR035906">
    <property type="entry name" value="MetI-like_sf"/>
</dbReference>
<evidence type="ECO:0000313" key="12">
    <source>
        <dbReference type="Proteomes" id="UP000533017"/>
    </source>
</evidence>
<proteinExistence type="inferred from homology"/>
<evidence type="ECO:0000313" key="11">
    <source>
        <dbReference type="Proteomes" id="UP000199052"/>
    </source>
</evidence>
<keyword evidence="2 7" id="KW-0813">Transport</keyword>
<evidence type="ECO:0000256" key="3">
    <source>
        <dbReference type="ARBA" id="ARBA00022475"/>
    </source>
</evidence>
<feature type="transmembrane region" description="Helical" evidence="7">
    <location>
        <begin position="277"/>
        <end position="297"/>
    </location>
</feature>
<keyword evidence="3" id="KW-1003">Cell membrane</keyword>
<dbReference type="Proteomes" id="UP000533017">
    <property type="component" value="Unassembled WGS sequence"/>
</dbReference>
<evidence type="ECO:0000256" key="6">
    <source>
        <dbReference type="ARBA" id="ARBA00023136"/>
    </source>
</evidence>